<gene>
    <name evidence="3" type="ORF">DX914_04280</name>
</gene>
<dbReference type="EMBL" id="QTSU01000001">
    <property type="protein sequence ID" value="RDZ28363.1"/>
    <property type="molecule type" value="Genomic_DNA"/>
</dbReference>
<organism evidence="3 4">
    <name type="scientific">Lysobacter silvisoli</name>
    <dbReference type="NCBI Taxonomy" id="2293254"/>
    <lineage>
        <taxon>Bacteria</taxon>
        <taxon>Pseudomonadati</taxon>
        <taxon>Pseudomonadota</taxon>
        <taxon>Gammaproteobacteria</taxon>
        <taxon>Lysobacterales</taxon>
        <taxon>Lysobacteraceae</taxon>
        <taxon>Lysobacter</taxon>
    </lineage>
</organism>
<evidence type="ECO:0000259" key="2">
    <source>
        <dbReference type="Pfam" id="PF25023"/>
    </source>
</evidence>
<feature type="domain" description="Teneurin-like YD-shell" evidence="2">
    <location>
        <begin position="1258"/>
        <end position="1498"/>
    </location>
</feature>
<evidence type="ECO:0000256" key="1">
    <source>
        <dbReference type="ARBA" id="ARBA00022737"/>
    </source>
</evidence>
<dbReference type="Gene3D" id="2.180.10.10">
    <property type="entry name" value="RHS repeat-associated core"/>
    <property type="match status" value="1"/>
</dbReference>
<dbReference type="InterPro" id="IPR022385">
    <property type="entry name" value="Rhs_assc_core"/>
</dbReference>
<reference evidence="3 4" key="1">
    <citation type="submission" date="2018-08" db="EMBL/GenBank/DDBJ databases">
        <title>Lysobacter sp. zong2l5, whole genome shotgun sequence.</title>
        <authorList>
            <person name="Zhang X."/>
            <person name="Feng G."/>
            <person name="Zhu H."/>
        </authorList>
    </citation>
    <scope>NUCLEOTIDE SEQUENCE [LARGE SCALE GENOMIC DNA]</scope>
    <source>
        <strain evidence="4">zong2l5</strain>
    </source>
</reference>
<accession>A0A371K379</accession>
<dbReference type="NCBIfam" id="TIGR01643">
    <property type="entry name" value="YD_repeat_2x"/>
    <property type="match status" value="1"/>
</dbReference>
<dbReference type="NCBIfam" id="TIGR03696">
    <property type="entry name" value="Rhs_assc_core"/>
    <property type="match status" value="1"/>
</dbReference>
<dbReference type="Proteomes" id="UP000264492">
    <property type="component" value="Unassembled WGS sequence"/>
</dbReference>
<dbReference type="RefSeq" id="WP_115857804.1">
    <property type="nucleotide sequence ID" value="NZ_QTSU01000001.1"/>
</dbReference>
<dbReference type="InterPro" id="IPR050708">
    <property type="entry name" value="T6SS_VgrG/RHS"/>
</dbReference>
<dbReference type="Pfam" id="PF05593">
    <property type="entry name" value="RHS_repeat"/>
    <property type="match status" value="1"/>
</dbReference>
<proteinExistence type="predicted"/>
<evidence type="ECO:0000313" key="4">
    <source>
        <dbReference type="Proteomes" id="UP000264492"/>
    </source>
</evidence>
<dbReference type="InterPro" id="IPR056823">
    <property type="entry name" value="TEN-like_YD-shell"/>
</dbReference>
<sequence length="1675" mass="182723">MHIQSYASAPALSGGDAACFVRSVLRQAGQVALMLAMGIGSVGAQSITSEAEYQRKIQAASTITAAAEGLFGNRTSDATGKTEFVNVDIDVPGNNGLPVQLGRRLPIDWLYLPEQLGGFGNWDVEVPYIQTTVSSNMGWSVASSSSPNRYKRCSFPSLPFVEGLLISPEEVSHGYRLHMPGVGDESMLVDHNLNTDPSNGSSYPWVLKSMGRLSCLSTVKNGYPGEGFLLLTPEGVKYYFDYPVERTAMTIRKGPKGLPGYTMARKNVYMLASRIEDRFGNTVDYNYSNGRLSSIVANDGRQISLQYGTNSVTASSHGRTWTYTLANGHLTQVANPDGSTWQYPAFGFTSPYDQQQSDMLQLSYFDPGVMCQSEISRERYAGTFPFVVKHPSGAQAAFQFEGRRFHRSRVPYLCYIDFFDHQVRKSGGSTNITASYIDWNQIFKALIEGDDLPTVIENYDTQMLTEEYVDVSGYARIGTPNYFDVFSLKSLSISGPGLATQTTGYAYQEDTYPYCDVYDHQSGVPSGSACNEDPCAGQACGDGVGRATTITLPNGVVVKKRYGVIFEKNEGMLLSEQVLDASGAQAQKTDYVYVQDEQMAQQPFPSLAGYDFGDQMASKIRPLISTSLLQDGVTYTRTVNAFDAMARPTSVTRASNISYGYSRSDGIAYHDNLSKWVLGQSASVSTGNAVPAQTTYDPVTALPLHSYEFGIRKQSLSYNADGTVATVTDANNNVTTLSSWKRGIPQTIQYPATAESPAGSTESAVVNDSGWVIATSDENGYTTNYGYDAMGRVSSITQPTGDSVDWYPTTRTFELINTPELGLPAGHWRQSVSTGNARHYTYYDALWRPVASESHDITDFANTRTQTFQRYDLAGRSAFASYPLNNGTDFQQVVAGTYTDYDALGRPVRVRQSSELGTLSTSTEYLSGGEIRVTNPRGQVTRTRYAAWDEPTTDYPIEIFQPEGAVTQIWRDAFFKPTQLRRSGPYAGQTVEAVRKYYYDGAHRLCRSDEPETGSTVMGLDNAGNLVWSAAGLSGLNTTDCDHLAAYNGGRTVTRSYDARHRLTALTFPDGLGNQVWTYTKDGLPAQVTTYNGADNTLPVINAYHYNKRRLLGGQGETVGQTNWYTWALGYGYDRHGNLSTHSYPTGLTVAYAPNALGQPTQAGSYATGVKYHPNGAISSFTYGNGVAHAMSQNLRQLPQVVSDVGVAGYTYTYDANGNPTRIDDNAQGTSFNRYLDYDGLDRLTRASSAMFGGSLHRIDYAYDPIDNLRAVTHAGVREHSYWYNGKNQLTNVLNTAGASVVGLDYDPQGNLRQKNGQAYGFDHGNRLRWVTGKETYCYDALGRRVETVQDDGTLRLFQYSQAGQYLFGWKKTPAGAETTTENVYLGGSLVATIDHNWPSNTVIATKYQHTDALGSPVAVTDASGALVERTDYEPYGSAINKTVDGIGYTGHVMDGATGLTYMQQRYYDPTLGRFLSADPVAARLLGDNFNRYWYANGNPYRFTDPDGRDSVGEMIDKAATGCGPVTCAGWAATHALWEVFGAEGVSQVYGGRAAPGRGTMVLATFEVVTLGKGNAVAKPIKSLIKADSLLVKAAQAAGKSVQGSLDNLISRLASGNMNPGTGTRHLFSGVYEARARDGARVYYRQSGDGLEILAKSSKENQDQVIARLKSLYGK</sequence>
<name>A0A371K379_9GAMM</name>
<dbReference type="PANTHER" id="PTHR32305">
    <property type="match status" value="1"/>
</dbReference>
<protein>
    <submittedName>
        <fullName evidence="3">RHS repeat protein</fullName>
    </submittedName>
</protein>
<dbReference type="InterPro" id="IPR031325">
    <property type="entry name" value="RHS_repeat"/>
</dbReference>
<dbReference type="InterPro" id="IPR006530">
    <property type="entry name" value="YD"/>
</dbReference>
<keyword evidence="4" id="KW-1185">Reference proteome</keyword>
<evidence type="ECO:0000313" key="3">
    <source>
        <dbReference type="EMBL" id="RDZ28363.1"/>
    </source>
</evidence>
<dbReference type="PANTHER" id="PTHR32305:SF15">
    <property type="entry name" value="PROTEIN RHSA-RELATED"/>
    <property type="match status" value="1"/>
</dbReference>
<dbReference type="Pfam" id="PF25023">
    <property type="entry name" value="TEN_YD-shell"/>
    <property type="match status" value="1"/>
</dbReference>
<comment type="caution">
    <text evidence="3">The sequence shown here is derived from an EMBL/GenBank/DDBJ whole genome shotgun (WGS) entry which is preliminary data.</text>
</comment>
<keyword evidence="1" id="KW-0677">Repeat</keyword>